<evidence type="ECO:0000313" key="1">
    <source>
        <dbReference type="EMBL" id="QOT79037.1"/>
    </source>
</evidence>
<dbReference type="EMBL" id="CP062804">
    <property type="protein sequence ID" value="QOT79037.1"/>
    <property type="molecule type" value="Genomic_DNA"/>
</dbReference>
<organism evidence="1 2">
    <name type="scientific">Cupriavidus basilensis</name>
    <dbReference type="NCBI Taxonomy" id="68895"/>
    <lineage>
        <taxon>Bacteria</taxon>
        <taxon>Pseudomonadati</taxon>
        <taxon>Pseudomonadota</taxon>
        <taxon>Betaproteobacteria</taxon>
        <taxon>Burkholderiales</taxon>
        <taxon>Burkholderiaceae</taxon>
        <taxon>Cupriavidus</taxon>
    </lineage>
</organism>
<dbReference type="AlphaFoldDB" id="A0A643FMB4"/>
<reference evidence="1 2" key="1">
    <citation type="submission" date="2020-10" db="EMBL/GenBank/DDBJ databases">
        <title>Complete genome sequence of Cupriavidus basilensis CCUG 49340T.</title>
        <authorList>
            <person name="Salva-Serra F."/>
            <person name="Donoso R.A."/>
            <person name="Cho K.H."/>
            <person name="Yoo J.A."/>
            <person name="Lee K."/>
            <person name="Yoon S.-H."/>
            <person name="Perez-Pantoja D."/>
            <person name="Moore E.R.B."/>
        </authorList>
    </citation>
    <scope>NUCLEOTIDE SEQUENCE [LARGE SCALE GENOMIC DNA]</scope>
    <source>
        <strain evidence="2">CCUG 49340</strain>
    </source>
</reference>
<proteinExistence type="predicted"/>
<name>A0A643FMB4_9BURK</name>
<dbReference type="InterPro" id="IPR025679">
    <property type="entry name" value="Imm2"/>
</dbReference>
<dbReference type="Pfam" id="PF14426">
    <property type="entry name" value="Imm2"/>
    <property type="match status" value="1"/>
</dbReference>
<dbReference type="Proteomes" id="UP000397656">
    <property type="component" value="Chromosome 2"/>
</dbReference>
<dbReference type="GeneID" id="98405224"/>
<evidence type="ECO:0000313" key="2">
    <source>
        <dbReference type="Proteomes" id="UP000397656"/>
    </source>
</evidence>
<sequence length="117" mass="13567">MEDRVSYSVMRAWIFSRYYSYCRSKLNNKSSWVEGESEVGYAYDELDNSFELPVERLMLEVLTLILDAGRGSEQAGAYHRKAIEDLLENNDLSEMLKDIPMDEVEEFKIDINVLGVI</sequence>
<accession>A0A643FMB4</accession>
<protein>
    <submittedName>
        <fullName evidence="1">Immunity protein Imm2</fullName>
    </submittedName>
</protein>
<gene>
    <name evidence="1" type="primary">imm2</name>
    <name evidence="1" type="ORF">F7R26_030155</name>
</gene>
<dbReference type="RefSeq" id="WP_150990716.1">
    <property type="nucleotide sequence ID" value="NZ_CP062804.1"/>
</dbReference>